<comment type="caution">
    <text evidence="3">The sequence shown here is derived from an EMBL/GenBank/DDBJ whole genome shotgun (WGS) entry which is preliminary data.</text>
</comment>
<reference evidence="3 4" key="1">
    <citation type="submission" date="2016-04" db="EMBL/GenBank/DDBJ databases">
        <title>Evolutionary innovation and constraint leading to complex multicellularity in the Ascomycota.</title>
        <authorList>
            <person name="Cisse O."/>
            <person name="Nguyen A."/>
            <person name="Hewitt D.A."/>
            <person name="Jedd G."/>
            <person name="Stajich J.E."/>
        </authorList>
    </citation>
    <scope>NUCLEOTIDE SEQUENCE [LARGE SCALE GENOMIC DNA]</scope>
    <source>
        <strain evidence="3 4">DAH-3</strain>
    </source>
</reference>
<keyword evidence="4" id="KW-1185">Reference proteome</keyword>
<protein>
    <submittedName>
        <fullName evidence="3">Uncharacterized protein</fullName>
    </submittedName>
</protein>
<proteinExistence type="predicted"/>
<dbReference type="AlphaFoldDB" id="A0A1U7LUM2"/>
<feature type="compositionally biased region" description="Polar residues" evidence="1">
    <location>
        <begin position="145"/>
        <end position="157"/>
    </location>
</feature>
<evidence type="ECO:0000313" key="4">
    <source>
        <dbReference type="Proteomes" id="UP000186594"/>
    </source>
</evidence>
<accession>A0A1U7LUM2</accession>
<evidence type="ECO:0000256" key="1">
    <source>
        <dbReference type="SAM" id="MobiDB-lite"/>
    </source>
</evidence>
<dbReference type="Proteomes" id="UP000186594">
    <property type="component" value="Unassembled WGS sequence"/>
</dbReference>
<sequence>MPTYQDLPEREQQFGQGNPKIFLVTTAKLSFMALDEQAPLTSDERTQIKDIVRSTTMWGLGCMFFPPVFIGLTYQRPDVQRWLFSSRKPSFTRIGTVLFLSSLAGDMVGTFIGARRIARTVHELGPGFRQRYVSYEPSVNPAKIPQNTESWPIQPSSRPDPLVQDRYSINKDPPLRPPLSRWEEIRQGISKESIRNPPVSNMDYSYETPKSASSNESTGSQSLAQKEFDSLLENERKMADQEFM</sequence>
<feature type="region of interest" description="Disordered" evidence="1">
    <location>
        <begin position="144"/>
        <end position="181"/>
    </location>
</feature>
<name>A0A1U7LUM2_NEOID</name>
<feature type="transmembrane region" description="Helical" evidence="2">
    <location>
        <begin position="94"/>
        <end position="114"/>
    </location>
</feature>
<feature type="transmembrane region" description="Helical" evidence="2">
    <location>
        <begin position="55"/>
        <end position="74"/>
    </location>
</feature>
<feature type="compositionally biased region" description="Basic and acidic residues" evidence="1">
    <location>
        <begin position="226"/>
        <end position="244"/>
    </location>
</feature>
<gene>
    <name evidence="3" type="ORF">NEOLI_004152</name>
</gene>
<keyword evidence="2" id="KW-0812">Transmembrane</keyword>
<dbReference type="EMBL" id="LXFE01000197">
    <property type="protein sequence ID" value="OLL26375.1"/>
    <property type="molecule type" value="Genomic_DNA"/>
</dbReference>
<evidence type="ECO:0000256" key="2">
    <source>
        <dbReference type="SAM" id="Phobius"/>
    </source>
</evidence>
<organism evidence="3 4">
    <name type="scientific">Neolecta irregularis (strain DAH-3)</name>
    <dbReference type="NCBI Taxonomy" id="1198029"/>
    <lineage>
        <taxon>Eukaryota</taxon>
        <taxon>Fungi</taxon>
        <taxon>Dikarya</taxon>
        <taxon>Ascomycota</taxon>
        <taxon>Taphrinomycotina</taxon>
        <taxon>Neolectales</taxon>
        <taxon>Neolectaceae</taxon>
        <taxon>Neolecta</taxon>
    </lineage>
</organism>
<keyword evidence="2" id="KW-1133">Transmembrane helix</keyword>
<feature type="compositionally biased region" description="Polar residues" evidence="1">
    <location>
        <begin position="198"/>
        <end position="224"/>
    </location>
</feature>
<feature type="region of interest" description="Disordered" evidence="1">
    <location>
        <begin position="193"/>
        <end position="244"/>
    </location>
</feature>
<keyword evidence="2" id="KW-0472">Membrane</keyword>
<evidence type="ECO:0000313" key="3">
    <source>
        <dbReference type="EMBL" id="OLL26375.1"/>
    </source>
</evidence>